<keyword evidence="2" id="KW-1185">Reference proteome</keyword>
<accession>A0A399EM12</accession>
<dbReference type="Proteomes" id="UP000265715">
    <property type="component" value="Unassembled WGS sequence"/>
</dbReference>
<comment type="caution">
    <text evidence="1">The sequence shown here is derived from an EMBL/GenBank/DDBJ whole genome shotgun (WGS) entry which is preliminary data.</text>
</comment>
<dbReference type="OrthoDB" id="31834at2"/>
<reference evidence="1 2" key="1">
    <citation type="submission" date="2018-08" db="EMBL/GenBank/DDBJ databases">
        <title>Meiothermus terrae DSM 26712 genome sequencing project.</title>
        <authorList>
            <person name="Da Costa M.S."/>
            <person name="Albuquerque L."/>
            <person name="Raposo P."/>
            <person name="Froufe H.J.C."/>
            <person name="Barroso C.S."/>
            <person name="Egas C."/>
        </authorList>
    </citation>
    <scope>NUCLEOTIDE SEQUENCE [LARGE SCALE GENOMIC DNA]</scope>
    <source>
        <strain evidence="1 2">DSM 26712</strain>
    </source>
</reference>
<protein>
    <recommendedName>
        <fullName evidence="3">LPS-assembly protein LptD</fullName>
    </recommendedName>
</protein>
<sequence>MMSGISSSTMKKNALLLLAVSTLALTAGRFSSFSVESGEQELDLGTGVTTMPKGGVLVDNRNGLRLEGSYIQFKQEEFIRARNATLRGSDGNFAATSLEYAFRGEQLRLSGVRYSSSAVKGLTSNSGLGLLAENVVVLKGNVRSQDPQLEANTLVIDTARNQALVLGGFSYKDGQSSFKGQRDDSALLIEFKSRPTATTKVPADVLGRLRSYANKL</sequence>
<name>A0A399EM12_9DEIN</name>
<evidence type="ECO:0008006" key="3">
    <source>
        <dbReference type="Google" id="ProtNLM"/>
    </source>
</evidence>
<organism evidence="1 2">
    <name type="scientific">Calidithermus terrae</name>
    <dbReference type="NCBI Taxonomy" id="1408545"/>
    <lineage>
        <taxon>Bacteria</taxon>
        <taxon>Thermotogati</taxon>
        <taxon>Deinococcota</taxon>
        <taxon>Deinococci</taxon>
        <taxon>Thermales</taxon>
        <taxon>Thermaceae</taxon>
        <taxon>Calidithermus</taxon>
    </lineage>
</organism>
<evidence type="ECO:0000313" key="2">
    <source>
        <dbReference type="Proteomes" id="UP000265715"/>
    </source>
</evidence>
<gene>
    <name evidence="1" type="ORF">Mterra_01816</name>
</gene>
<evidence type="ECO:0000313" key="1">
    <source>
        <dbReference type="EMBL" id="RIH84998.1"/>
    </source>
</evidence>
<dbReference type="EMBL" id="QXDL01000065">
    <property type="protein sequence ID" value="RIH84998.1"/>
    <property type="molecule type" value="Genomic_DNA"/>
</dbReference>
<dbReference type="AlphaFoldDB" id="A0A399EM12"/>
<proteinExistence type="predicted"/>